<feature type="domain" description="Helicase C-terminal" evidence="11">
    <location>
        <begin position="366"/>
        <end position="521"/>
    </location>
</feature>
<dbReference type="EMBL" id="ML992678">
    <property type="protein sequence ID" value="KAF2211076.1"/>
    <property type="molecule type" value="Genomic_DNA"/>
</dbReference>
<dbReference type="OrthoDB" id="196131at2759"/>
<evidence type="ECO:0000256" key="9">
    <source>
        <dbReference type="SAM" id="MobiDB-lite"/>
    </source>
</evidence>
<gene>
    <name evidence="13" type="ORF">CERZMDRAFT_44191</name>
</gene>
<evidence type="ECO:0000256" key="5">
    <source>
        <dbReference type="ARBA" id="ARBA00022840"/>
    </source>
</evidence>
<dbReference type="GO" id="GO:0005524">
    <property type="term" value="F:ATP binding"/>
    <property type="evidence" value="ECO:0007669"/>
    <property type="project" value="UniProtKB-KW"/>
</dbReference>
<evidence type="ECO:0000259" key="11">
    <source>
        <dbReference type="PROSITE" id="PS51194"/>
    </source>
</evidence>
<feature type="compositionally biased region" description="Acidic residues" evidence="9">
    <location>
        <begin position="522"/>
        <end position="535"/>
    </location>
</feature>
<dbReference type="PROSITE" id="PS51192">
    <property type="entry name" value="HELICASE_ATP_BIND_1"/>
    <property type="match status" value="1"/>
</dbReference>
<feature type="region of interest" description="Disordered" evidence="9">
    <location>
        <begin position="516"/>
        <end position="578"/>
    </location>
</feature>
<keyword evidence="2 8" id="KW-0547">Nucleotide-binding</keyword>
<organism evidence="13 14">
    <name type="scientific">Cercospora zeae-maydis SCOH1-5</name>
    <dbReference type="NCBI Taxonomy" id="717836"/>
    <lineage>
        <taxon>Eukaryota</taxon>
        <taxon>Fungi</taxon>
        <taxon>Dikarya</taxon>
        <taxon>Ascomycota</taxon>
        <taxon>Pezizomycotina</taxon>
        <taxon>Dothideomycetes</taxon>
        <taxon>Dothideomycetidae</taxon>
        <taxon>Mycosphaerellales</taxon>
        <taxon>Mycosphaerellaceae</taxon>
        <taxon>Cercospora</taxon>
    </lineage>
</organism>
<dbReference type="InterPro" id="IPR001650">
    <property type="entry name" value="Helicase_C-like"/>
</dbReference>
<dbReference type="GO" id="GO:0003724">
    <property type="term" value="F:RNA helicase activity"/>
    <property type="evidence" value="ECO:0007669"/>
    <property type="project" value="UniProtKB-EC"/>
</dbReference>
<evidence type="ECO:0000256" key="2">
    <source>
        <dbReference type="ARBA" id="ARBA00022741"/>
    </source>
</evidence>
<dbReference type="SUPFAM" id="SSF52540">
    <property type="entry name" value="P-loop containing nucleoside triphosphate hydrolases"/>
    <property type="match status" value="1"/>
</dbReference>
<dbReference type="EC" id="3.6.4.13" evidence="1"/>
<feature type="short sequence motif" description="Q motif" evidence="7">
    <location>
        <begin position="109"/>
        <end position="137"/>
    </location>
</feature>
<protein>
    <recommendedName>
        <fullName evidence="1">RNA helicase</fullName>
        <ecNumber evidence="1">3.6.4.13</ecNumber>
    </recommendedName>
</protein>
<dbReference type="Pfam" id="PF00271">
    <property type="entry name" value="Helicase_C"/>
    <property type="match status" value="1"/>
</dbReference>
<evidence type="ECO:0000256" key="8">
    <source>
        <dbReference type="RuleBase" id="RU000492"/>
    </source>
</evidence>
<dbReference type="Proteomes" id="UP000799539">
    <property type="component" value="Unassembled WGS sequence"/>
</dbReference>
<keyword evidence="3 8" id="KW-0378">Hydrolase</keyword>
<evidence type="ECO:0000256" key="1">
    <source>
        <dbReference type="ARBA" id="ARBA00012552"/>
    </source>
</evidence>
<evidence type="ECO:0000256" key="6">
    <source>
        <dbReference type="ARBA" id="ARBA00047984"/>
    </source>
</evidence>
<dbReference type="AlphaFoldDB" id="A0A6A6FCD7"/>
<dbReference type="GO" id="GO:0016787">
    <property type="term" value="F:hydrolase activity"/>
    <property type="evidence" value="ECO:0007669"/>
    <property type="project" value="UniProtKB-KW"/>
</dbReference>
<dbReference type="InterPro" id="IPR011545">
    <property type="entry name" value="DEAD/DEAH_box_helicase_dom"/>
</dbReference>
<feature type="domain" description="DEAD-box RNA helicase Q" evidence="12">
    <location>
        <begin position="109"/>
        <end position="137"/>
    </location>
</feature>
<comment type="similarity">
    <text evidence="8">Belongs to the DEAD box helicase family.</text>
</comment>
<keyword evidence="5 8" id="KW-0067">ATP-binding</keyword>
<evidence type="ECO:0000313" key="13">
    <source>
        <dbReference type="EMBL" id="KAF2211076.1"/>
    </source>
</evidence>
<accession>A0A6A6FCD7</accession>
<dbReference type="CDD" id="cd18787">
    <property type="entry name" value="SF2_C_DEAD"/>
    <property type="match status" value="1"/>
</dbReference>
<dbReference type="InterPro" id="IPR000629">
    <property type="entry name" value="RNA-helicase_DEAD-box_CS"/>
</dbReference>
<dbReference type="GO" id="GO:0003676">
    <property type="term" value="F:nucleic acid binding"/>
    <property type="evidence" value="ECO:0007669"/>
    <property type="project" value="InterPro"/>
</dbReference>
<evidence type="ECO:0000256" key="3">
    <source>
        <dbReference type="ARBA" id="ARBA00022801"/>
    </source>
</evidence>
<sequence>MAETRTDSDAPVVDQKSLDLAKAREAGWSETTAFDYDAFTKQGANSGEWQALTGVYEWSEEYGDVAPEMPELERILYGTDTRVVEGKHRETLDEIEVVVEGSTKVKPIQGFEDGGLHPVMRQNIERCGYGKPTPIQAYTIPAIKLGYDVVGIAQTGSGKTASYMIPIVSALMGKAKKLRGPRPNVLDPRYDAKLHRVRAEPLVLIIVPTRELAIQVFDEARRMCYRSMLRPGVAYGGLPMGLQIEDLGKGCDILIGSPGRLMDLMDRPDVLTMGRVKYTVIDEADEMLNEDWSEEMAKILAGGDANEDADHVYMMFSATFPKGARRVAREYMADDHMRIKVGRAGQAHKNIKQEIIEVDHGNKRQAVYDLLFASQPCRTIIFCNSKNTVDLIDDFLYNKGLPTTSIHADRNMKEREDAIRAFRTGNAPILIATGVSARGLDVPSVGHVINFDLPSAMYGGIQEYIHRIGRTARIGNLGLATSFYNERNEDIAQDLVNVLVECDQSVPDFLEHLKPEQASEIQFDDDSEDEAEGGEGDAGGAWGGDAAPEAEPADTGFQADAGFQADDGFKPASADDAW</sequence>
<dbReference type="SMART" id="SM00487">
    <property type="entry name" value="DEXDc"/>
    <property type="match status" value="1"/>
</dbReference>
<keyword evidence="4 8" id="KW-0347">Helicase</keyword>
<name>A0A6A6FCD7_9PEZI</name>
<dbReference type="Gene3D" id="3.40.50.300">
    <property type="entry name" value="P-loop containing nucleotide triphosphate hydrolases"/>
    <property type="match status" value="2"/>
</dbReference>
<proteinExistence type="inferred from homology"/>
<evidence type="ECO:0000256" key="4">
    <source>
        <dbReference type="ARBA" id="ARBA00022806"/>
    </source>
</evidence>
<evidence type="ECO:0000259" key="10">
    <source>
        <dbReference type="PROSITE" id="PS51192"/>
    </source>
</evidence>
<evidence type="ECO:0000259" key="12">
    <source>
        <dbReference type="PROSITE" id="PS51195"/>
    </source>
</evidence>
<keyword evidence="14" id="KW-1185">Reference proteome</keyword>
<dbReference type="PANTHER" id="PTHR47958">
    <property type="entry name" value="ATP-DEPENDENT RNA HELICASE DBP3"/>
    <property type="match status" value="1"/>
</dbReference>
<dbReference type="InterPro" id="IPR027417">
    <property type="entry name" value="P-loop_NTPase"/>
</dbReference>
<evidence type="ECO:0000256" key="7">
    <source>
        <dbReference type="PROSITE-ProRule" id="PRU00552"/>
    </source>
</evidence>
<evidence type="ECO:0000313" key="14">
    <source>
        <dbReference type="Proteomes" id="UP000799539"/>
    </source>
</evidence>
<dbReference type="Pfam" id="PF00270">
    <property type="entry name" value="DEAD"/>
    <property type="match status" value="1"/>
</dbReference>
<feature type="compositionally biased region" description="Low complexity" evidence="9">
    <location>
        <begin position="544"/>
        <end position="554"/>
    </location>
</feature>
<reference evidence="13" key="1">
    <citation type="journal article" date="2020" name="Stud. Mycol.">
        <title>101 Dothideomycetes genomes: a test case for predicting lifestyles and emergence of pathogens.</title>
        <authorList>
            <person name="Haridas S."/>
            <person name="Albert R."/>
            <person name="Binder M."/>
            <person name="Bloem J."/>
            <person name="Labutti K."/>
            <person name="Salamov A."/>
            <person name="Andreopoulos B."/>
            <person name="Baker S."/>
            <person name="Barry K."/>
            <person name="Bills G."/>
            <person name="Bluhm B."/>
            <person name="Cannon C."/>
            <person name="Castanera R."/>
            <person name="Culley D."/>
            <person name="Daum C."/>
            <person name="Ezra D."/>
            <person name="Gonzalez J."/>
            <person name="Henrissat B."/>
            <person name="Kuo A."/>
            <person name="Liang C."/>
            <person name="Lipzen A."/>
            <person name="Lutzoni F."/>
            <person name="Magnuson J."/>
            <person name="Mondo S."/>
            <person name="Nolan M."/>
            <person name="Ohm R."/>
            <person name="Pangilinan J."/>
            <person name="Park H.-J."/>
            <person name="Ramirez L."/>
            <person name="Alfaro M."/>
            <person name="Sun H."/>
            <person name="Tritt A."/>
            <person name="Yoshinaga Y."/>
            <person name="Zwiers L.-H."/>
            <person name="Turgeon B."/>
            <person name="Goodwin S."/>
            <person name="Spatafora J."/>
            <person name="Crous P."/>
            <person name="Grigoriev I."/>
        </authorList>
    </citation>
    <scope>NUCLEOTIDE SEQUENCE</scope>
    <source>
        <strain evidence="13">SCOH1-5</strain>
    </source>
</reference>
<dbReference type="PROSITE" id="PS51194">
    <property type="entry name" value="HELICASE_CTER"/>
    <property type="match status" value="1"/>
</dbReference>
<dbReference type="PROSITE" id="PS00039">
    <property type="entry name" value="DEAD_ATP_HELICASE"/>
    <property type="match status" value="1"/>
</dbReference>
<dbReference type="InterPro" id="IPR014001">
    <property type="entry name" value="Helicase_ATP-bd"/>
</dbReference>
<dbReference type="SMART" id="SM00490">
    <property type="entry name" value="HELICc"/>
    <property type="match status" value="1"/>
</dbReference>
<dbReference type="InterPro" id="IPR014014">
    <property type="entry name" value="RNA_helicase_DEAD_Q_motif"/>
</dbReference>
<comment type="catalytic activity">
    <reaction evidence="6">
        <text>ATP + H2O = ADP + phosphate + H(+)</text>
        <dbReference type="Rhea" id="RHEA:13065"/>
        <dbReference type="ChEBI" id="CHEBI:15377"/>
        <dbReference type="ChEBI" id="CHEBI:15378"/>
        <dbReference type="ChEBI" id="CHEBI:30616"/>
        <dbReference type="ChEBI" id="CHEBI:43474"/>
        <dbReference type="ChEBI" id="CHEBI:456216"/>
        <dbReference type="EC" id="3.6.4.13"/>
    </reaction>
</comment>
<dbReference type="PROSITE" id="PS51195">
    <property type="entry name" value="Q_MOTIF"/>
    <property type="match status" value="1"/>
</dbReference>
<feature type="domain" description="Helicase ATP-binding" evidence="10">
    <location>
        <begin position="140"/>
        <end position="338"/>
    </location>
</feature>